<sequence>MAPLSLARRVALRALGVLVLVPLAACGQDTAPPPAAPDSAQTAAPDHLAEEFERLEEKFEARLGVYVLDTGSGEEITHRADERFAYASTFKPFAAGIVLRDFFPDRIDDVITYTSEDLVPWSPVTEEHVEEGMSLRDLSEAAVRHSDNTATNLVFDALGGPEALGGELRELGDEVIRMNRYETELNEAVPGDTRDTSTPRALATTLEMFLLGDVLGDEEREILADWMLTNTTGANLIQAGMPDGWRVADKSGAGEYGTRNNIAVVWPEDGEPLVMAVLSSRDEQDAGYDDVLVAEAAAVVAGHLTS</sequence>
<dbReference type="Proteomes" id="UP001501303">
    <property type="component" value="Unassembled WGS sequence"/>
</dbReference>
<comment type="catalytic activity">
    <reaction evidence="5">
        <text>a beta-lactam + H2O = a substituted beta-amino acid</text>
        <dbReference type="Rhea" id="RHEA:20401"/>
        <dbReference type="ChEBI" id="CHEBI:15377"/>
        <dbReference type="ChEBI" id="CHEBI:35627"/>
        <dbReference type="ChEBI" id="CHEBI:140347"/>
        <dbReference type="EC" id="3.5.2.6"/>
    </reaction>
</comment>
<evidence type="ECO:0000313" key="9">
    <source>
        <dbReference type="Proteomes" id="UP001501303"/>
    </source>
</evidence>
<evidence type="ECO:0000256" key="5">
    <source>
        <dbReference type="RuleBase" id="RU361140"/>
    </source>
</evidence>
<dbReference type="PANTHER" id="PTHR35333">
    <property type="entry name" value="BETA-LACTAMASE"/>
    <property type="match status" value="1"/>
</dbReference>
<feature type="chain" id="PRO_5045238434" description="Beta-lactamase" evidence="6">
    <location>
        <begin position="28"/>
        <end position="306"/>
    </location>
</feature>
<dbReference type="NCBIfam" id="NF033103">
    <property type="entry name" value="bla_class_A"/>
    <property type="match status" value="1"/>
</dbReference>
<reference evidence="8 9" key="1">
    <citation type="journal article" date="2019" name="Int. J. Syst. Evol. Microbiol.">
        <title>The Global Catalogue of Microorganisms (GCM) 10K type strain sequencing project: providing services to taxonomists for standard genome sequencing and annotation.</title>
        <authorList>
            <consortium name="The Broad Institute Genomics Platform"/>
            <consortium name="The Broad Institute Genome Sequencing Center for Infectious Disease"/>
            <person name="Wu L."/>
            <person name="Ma J."/>
        </authorList>
    </citation>
    <scope>NUCLEOTIDE SEQUENCE [LARGE SCALE GENOMIC DNA]</scope>
    <source>
        <strain evidence="8 9">JCM 13581</strain>
    </source>
</reference>
<dbReference type="InterPro" id="IPR000871">
    <property type="entry name" value="Beta-lactam_class-A"/>
</dbReference>
<gene>
    <name evidence="8" type="primary">bla</name>
    <name evidence="8" type="ORF">GCM10009716_18580</name>
</gene>
<organism evidence="8 9">
    <name type="scientific">Streptomyces sodiiphilus</name>
    <dbReference type="NCBI Taxonomy" id="226217"/>
    <lineage>
        <taxon>Bacteria</taxon>
        <taxon>Bacillati</taxon>
        <taxon>Actinomycetota</taxon>
        <taxon>Actinomycetes</taxon>
        <taxon>Kitasatosporales</taxon>
        <taxon>Streptomycetaceae</taxon>
        <taxon>Streptomyces</taxon>
    </lineage>
</organism>
<proteinExistence type="inferred from homology"/>
<dbReference type="InterPro" id="IPR012338">
    <property type="entry name" value="Beta-lactam/transpept-like"/>
</dbReference>
<dbReference type="RefSeq" id="WP_344260279.1">
    <property type="nucleotide sequence ID" value="NZ_BAAAMJ010000015.1"/>
</dbReference>
<feature type="domain" description="Beta-lactamase class A catalytic" evidence="7">
    <location>
        <begin position="64"/>
        <end position="278"/>
    </location>
</feature>
<evidence type="ECO:0000256" key="1">
    <source>
        <dbReference type="ARBA" id="ARBA00009009"/>
    </source>
</evidence>
<keyword evidence="4 5" id="KW-0046">Antibiotic resistance</keyword>
<dbReference type="Pfam" id="PF13354">
    <property type="entry name" value="Beta-lactamase2"/>
    <property type="match status" value="1"/>
</dbReference>
<evidence type="ECO:0000256" key="3">
    <source>
        <dbReference type="ARBA" id="ARBA00022801"/>
    </source>
</evidence>
<feature type="signal peptide" evidence="6">
    <location>
        <begin position="1"/>
        <end position="27"/>
    </location>
</feature>
<keyword evidence="9" id="KW-1185">Reference proteome</keyword>
<keyword evidence="3 5" id="KW-0378">Hydrolase</keyword>
<evidence type="ECO:0000256" key="4">
    <source>
        <dbReference type="ARBA" id="ARBA00023251"/>
    </source>
</evidence>
<evidence type="ECO:0000313" key="8">
    <source>
        <dbReference type="EMBL" id="GAA1908922.1"/>
    </source>
</evidence>
<evidence type="ECO:0000256" key="2">
    <source>
        <dbReference type="ARBA" id="ARBA00012865"/>
    </source>
</evidence>
<dbReference type="Gene3D" id="3.40.710.10">
    <property type="entry name" value="DD-peptidase/beta-lactamase superfamily"/>
    <property type="match status" value="1"/>
</dbReference>
<comment type="similarity">
    <text evidence="1 5">Belongs to the class-A beta-lactamase family.</text>
</comment>
<dbReference type="SUPFAM" id="SSF56601">
    <property type="entry name" value="beta-lactamase/transpeptidase-like"/>
    <property type="match status" value="1"/>
</dbReference>
<dbReference type="InterPro" id="IPR023650">
    <property type="entry name" value="Beta-lactam_class-A_AS"/>
</dbReference>
<dbReference type="PROSITE" id="PS00146">
    <property type="entry name" value="BETA_LACTAMASE_A"/>
    <property type="match status" value="1"/>
</dbReference>
<name>A0ABN2P318_9ACTN</name>
<comment type="caution">
    <text evidence="8">The sequence shown here is derived from an EMBL/GenBank/DDBJ whole genome shotgun (WGS) entry which is preliminary data.</text>
</comment>
<dbReference type="EMBL" id="BAAAMJ010000015">
    <property type="protein sequence ID" value="GAA1908922.1"/>
    <property type="molecule type" value="Genomic_DNA"/>
</dbReference>
<dbReference type="PRINTS" id="PR00118">
    <property type="entry name" value="BLACTAMASEA"/>
</dbReference>
<evidence type="ECO:0000256" key="6">
    <source>
        <dbReference type="SAM" id="SignalP"/>
    </source>
</evidence>
<dbReference type="EC" id="3.5.2.6" evidence="2 5"/>
<protein>
    <recommendedName>
        <fullName evidence="2 5">Beta-lactamase</fullName>
        <ecNumber evidence="2 5">3.5.2.6</ecNumber>
    </recommendedName>
</protein>
<accession>A0ABN2P318</accession>
<dbReference type="InterPro" id="IPR045155">
    <property type="entry name" value="Beta-lactam_cat"/>
</dbReference>
<keyword evidence="6" id="KW-0732">Signal</keyword>
<dbReference type="PANTHER" id="PTHR35333:SF3">
    <property type="entry name" value="BETA-LACTAMASE-TYPE TRANSPEPTIDASE FOLD CONTAINING PROTEIN"/>
    <property type="match status" value="1"/>
</dbReference>
<evidence type="ECO:0000259" key="7">
    <source>
        <dbReference type="Pfam" id="PF13354"/>
    </source>
</evidence>